<evidence type="ECO:0000256" key="5">
    <source>
        <dbReference type="ARBA" id="ARBA00022741"/>
    </source>
</evidence>
<comment type="subcellular location">
    <subcellularLocation>
        <location evidence="1">Cell inner membrane</location>
        <topology evidence="1">Peripheral membrane protein</topology>
    </subcellularLocation>
</comment>
<dbReference type="Pfam" id="PF00005">
    <property type="entry name" value="ABC_tran"/>
    <property type="match status" value="1"/>
</dbReference>
<name>A0A387FVB5_9HYPH</name>
<dbReference type="NCBIfam" id="TIGR01727">
    <property type="entry name" value="oligo_HPY"/>
    <property type="match status" value="1"/>
</dbReference>
<dbReference type="GO" id="GO:0055085">
    <property type="term" value="P:transmembrane transport"/>
    <property type="evidence" value="ECO:0007669"/>
    <property type="project" value="UniProtKB-ARBA"/>
</dbReference>
<evidence type="ECO:0000256" key="7">
    <source>
        <dbReference type="ARBA" id="ARBA00023136"/>
    </source>
</evidence>
<dbReference type="GO" id="GO:0005886">
    <property type="term" value="C:plasma membrane"/>
    <property type="evidence" value="ECO:0007669"/>
    <property type="project" value="UniProtKB-SubCell"/>
</dbReference>
<feature type="domain" description="ABC transporter" evidence="8">
    <location>
        <begin position="6"/>
        <end position="257"/>
    </location>
</feature>
<dbReference type="SMART" id="SM00382">
    <property type="entry name" value="AAA"/>
    <property type="match status" value="1"/>
</dbReference>
<keyword evidence="6 9" id="KW-0067">ATP-binding</keyword>
<dbReference type="PANTHER" id="PTHR43297">
    <property type="entry name" value="OLIGOPEPTIDE TRANSPORT ATP-BINDING PROTEIN APPD"/>
    <property type="match status" value="1"/>
</dbReference>
<dbReference type="FunFam" id="3.40.50.300:FF:000016">
    <property type="entry name" value="Oligopeptide ABC transporter ATP-binding component"/>
    <property type="match status" value="1"/>
</dbReference>
<sequence>MTPPLLKVNNLAVEISGKTGKVRLIDGVSFEIEAGGAVGIVGESGSGKSITSLAIMRLIPEPPLKIAEGRIAFDGTNLLDLPLSKMPEIRGRDIAMIFQEPMSSLNPVMTIGDQIGEALKLHARGTRKQRRARIIELLGLVGIPNPEGRLDAYPHQFSGGMRQRVMIAMAVACNPKLLIADEPTTALDVTIQAQVLELMHKIRKTLNTAVLLISHDLGVIADVCDRVIVMYAGRVVEDADVRSVFRAPAHPYTRALLKSIPRLGGDQTRLFQIPGSVPAAGSVKQGCPFYGRCTLRVDRCAAEMPPMFSFGTAHRAACWVTSSNMSATSPKEVAK</sequence>
<evidence type="ECO:0000256" key="3">
    <source>
        <dbReference type="ARBA" id="ARBA00022448"/>
    </source>
</evidence>
<evidence type="ECO:0000256" key="4">
    <source>
        <dbReference type="ARBA" id="ARBA00022475"/>
    </source>
</evidence>
<dbReference type="KEGG" id="rjg:CCGE525_15525"/>
<evidence type="ECO:0000313" key="9">
    <source>
        <dbReference type="EMBL" id="AYG60064.1"/>
    </source>
</evidence>
<gene>
    <name evidence="9" type="ORF">CCGE525_15525</name>
</gene>
<dbReference type="Pfam" id="PF08352">
    <property type="entry name" value="oligo_HPY"/>
    <property type="match status" value="1"/>
</dbReference>
<dbReference type="GO" id="GO:0015833">
    <property type="term" value="P:peptide transport"/>
    <property type="evidence" value="ECO:0007669"/>
    <property type="project" value="InterPro"/>
</dbReference>
<dbReference type="OrthoDB" id="9815712at2"/>
<dbReference type="GO" id="GO:0016887">
    <property type="term" value="F:ATP hydrolysis activity"/>
    <property type="evidence" value="ECO:0007669"/>
    <property type="project" value="InterPro"/>
</dbReference>
<protein>
    <submittedName>
        <fullName evidence="9">ABC transporter ATP-binding protein</fullName>
    </submittedName>
</protein>
<dbReference type="InterPro" id="IPR013563">
    <property type="entry name" value="Oligopep_ABC_C"/>
</dbReference>
<dbReference type="Gene3D" id="3.40.50.300">
    <property type="entry name" value="P-loop containing nucleotide triphosphate hydrolases"/>
    <property type="match status" value="1"/>
</dbReference>
<dbReference type="CDD" id="cd03257">
    <property type="entry name" value="ABC_NikE_OppD_transporters"/>
    <property type="match status" value="1"/>
</dbReference>
<evidence type="ECO:0000313" key="10">
    <source>
        <dbReference type="Proteomes" id="UP000282195"/>
    </source>
</evidence>
<keyword evidence="7" id="KW-0472">Membrane</keyword>
<keyword evidence="4" id="KW-1003">Cell membrane</keyword>
<dbReference type="PROSITE" id="PS50893">
    <property type="entry name" value="ABC_TRANSPORTER_2"/>
    <property type="match status" value="1"/>
</dbReference>
<evidence type="ECO:0000256" key="1">
    <source>
        <dbReference type="ARBA" id="ARBA00004417"/>
    </source>
</evidence>
<keyword evidence="5" id="KW-0547">Nucleotide-binding</keyword>
<dbReference type="PROSITE" id="PS00211">
    <property type="entry name" value="ABC_TRANSPORTER_1"/>
    <property type="match status" value="1"/>
</dbReference>
<keyword evidence="10" id="KW-1185">Reference proteome</keyword>
<evidence type="ECO:0000256" key="2">
    <source>
        <dbReference type="ARBA" id="ARBA00005417"/>
    </source>
</evidence>
<keyword evidence="3" id="KW-0813">Transport</keyword>
<dbReference type="InterPro" id="IPR050388">
    <property type="entry name" value="ABC_Ni/Peptide_Import"/>
</dbReference>
<dbReference type="InterPro" id="IPR027417">
    <property type="entry name" value="P-loop_NTPase"/>
</dbReference>
<evidence type="ECO:0000256" key="6">
    <source>
        <dbReference type="ARBA" id="ARBA00022840"/>
    </source>
</evidence>
<dbReference type="SUPFAM" id="SSF52540">
    <property type="entry name" value="P-loop containing nucleoside triphosphate hydrolases"/>
    <property type="match status" value="1"/>
</dbReference>
<dbReference type="PANTHER" id="PTHR43297:SF2">
    <property type="entry name" value="DIPEPTIDE TRANSPORT ATP-BINDING PROTEIN DPPD"/>
    <property type="match status" value="1"/>
</dbReference>
<dbReference type="GO" id="GO:0005524">
    <property type="term" value="F:ATP binding"/>
    <property type="evidence" value="ECO:0007669"/>
    <property type="project" value="UniProtKB-KW"/>
</dbReference>
<dbReference type="InterPro" id="IPR003593">
    <property type="entry name" value="AAA+_ATPase"/>
</dbReference>
<organism evidence="9 10">
    <name type="scientific">Rhizobium jaguaris</name>
    <dbReference type="NCBI Taxonomy" id="1312183"/>
    <lineage>
        <taxon>Bacteria</taxon>
        <taxon>Pseudomonadati</taxon>
        <taxon>Pseudomonadota</taxon>
        <taxon>Alphaproteobacteria</taxon>
        <taxon>Hyphomicrobiales</taxon>
        <taxon>Rhizobiaceae</taxon>
        <taxon>Rhizobium/Agrobacterium group</taxon>
        <taxon>Rhizobium</taxon>
    </lineage>
</organism>
<reference evidence="9 10" key="1">
    <citation type="submission" date="2018-10" db="EMBL/GenBank/DDBJ databases">
        <title>Rhizobium etli, R. leguminosarum and a new Rhizobium genospecies from Phaseolus dumosus.</title>
        <authorList>
            <person name="Ramirez-Puebla S.T."/>
            <person name="Rogel-Hernandez M.A."/>
            <person name="Guerrero G."/>
            <person name="Ormeno-Orrillo E."/>
            <person name="Martinez-Romero J.C."/>
            <person name="Negrete-Yankelevich S."/>
            <person name="Martinez-Romero E."/>
        </authorList>
    </citation>
    <scope>NUCLEOTIDE SEQUENCE [LARGE SCALE GENOMIC DNA]</scope>
    <source>
        <strain evidence="9 10">CCGE525</strain>
    </source>
</reference>
<comment type="similarity">
    <text evidence="2">Belongs to the ABC transporter superfamily.</text>
</comment>
<dbReference type="InterPro" id="IPR017871">
    <property type="entry name" value="ABC_transporter-like_CS"/>
</dbReference>
<proteinExistence type="inferred from homology"/>
<dbReference type="AlphaFoldDB" id="A0A387FVB5"/>
<dbReference type="RefSeq" id="WP_120705059.1">
    <property type="nucleotide sequence ID" value="NZ_CP032694.1"/>
</dbReference>
<dbReference type="InterPro" id="IPR003439">
    <property type="entry name" value="ABC_transporter-like_ATP-bd"/>
</dbReference>
<dbReference type="Proteomes" id="UP000282195">
    <property type="component" value="Chromosome"/>
</dbReference>
<evidence type="ECO:0000259" key="8">
    <source>
        <dbReference type="PROSITE" id="PS50893"/>
    </source>
</evidence>
<dbReference type="EMBL" id="CP032694">
    <property type="protein sequence ID" value="AYG60064.1"/>
    <property type="molecule type" value="Genomic_DNA"/>
</dbReference>
<accession>A0A387FVB5</accession>